<name>A0A1E3QZB3_9ASCO</name>
<evidence type="ECO:0000256" key="16">
    <source>
        <dbReference type="PIRNR" id="PIRNR028937"/>
    </source>
</evidence>
<dbReference type="EC" id="1.1.3.20" evidence="16"/>
<evidence type="ECO:0000256" key="7">
    <source>
        <dbReference type="ARBA" id="ARBA00010790"/>
    </source>
</evidence>
<evidence type="ECO:0000256" key="10">
    <source>
        <dbReference type="ARBA" id="ARBA00022827"/>
    </source>
</evidence>
<reference evidence="21" key="1">
    <citation type="submission" date="2016-05" db="EMBL/GenBank/DDBJ databases">
        <title>Comparative genomics of biotechnologically important yeasts.</title>
        <authorList>
            <consortium name="DOE Joint Genome Institute"/>
            <person name="Riley R."/>
            <person name="Haridas S."/>
            <person name="Wolfe K.H."/>
            <person name="Lopes M.R."/>
            <person name="Hittinger C.T."/>
            <person name="Goker M."/>
            <person name="Salamov A."/>
            <person name="Wisecaver J."/>
            <person name="Long T.M."/>
            <person name="Aerts A.L."/>
            <person name="Barry K."/>
            <person name="Choi C."/>
            <person name="Clum A."/>
            <person name="Coughlan A.Y."/>
            <person name="Deshpande S."/>
            <person name="Douglass A.P."/>
            <person name="Hanson S.J."/>
            <person name="Klenk H.-P."/>
            <person name="Labutti K."/>
            <person name="Lapidus A."/>
            <person name="Lindquist E."/>
            <person name="Lipzen A."/>
            <person name="Meier-Kolthoff J.P."/>
            <person name="Ohm R.A."/>
            <person name="Otillar R.P."/>
            <person name="Pangilinan J."/>
            <person name="Peng Y."/>
            <person name="Rokas A."/>
            <person name="Rosa C.A."/>
            <person name="Scheuner C."/>
            <person name="Sibirny A.A."/>
            <person name="Slot J.C."/>
            <person name="Stielow J.B."/>
            <person name="Sun H."/>
            <person name="Kurtzman C.P."/>
            <person name="Blackwell M."/>
            <person name="Grigoriev I.V."/>
            <person name="Jeffries T.W."/>
        </authorList>
    </citation>
    <scope>NUCLEOTIDE SEQUENCE [LARGE SCALE GENOMIC DNA]</scope>
    <source>
        <strain evidence="21">NRRL Y-12698</strain>
    </source>
</reference>
<dbReference type="PANTHER" id="PTHR46056">
    <property type="entry name" value="LONG-CHAIN-ALCOHOL OXIDASE"/>
    <property type="match status" value="1"/>
</dbReference>
<evidence type="ECO:0000256" key="15">
    <source>
        <dbReference type="ARBA" id="ARBA00023140"/>
    </source>
</evidence>
<evidence type="ECO:0000256" key="5">
    <source>
        <dbReference type="ARBA" id="ARBA00004370"/>
    </source>
</evidence>
<dbReference type="UniPathway" id="UPA00147"/>
<keyword evidence="11" id="KW-1133">Transmembrane helix</keyword>
<dbReference type="InterPro" id="IPR007867">
    <property type="entry name" value="GMC_OxRtase_C"/>
</dbReference>
<comment type="subcellular location">
    <subcellularLocation>
        <location evidence="5">Membrane</location>
    </subcellularLocation>
    <subcellularLocation>
        <location evidence="4">Peroxisome matrix</location>
    </subcellularLocation>
</comment>
<keyword evidence="21" id="KW-1185">Reference proteome</keyword>
<evidence type="ECO:0000256" key="14">
    <source>
        <dbReference type="ARBA" id="ARBA00023136"/>
    </source>
</evidence>
<dbReference type="GO" id="GO:0015945">
    <property type="term" value="P:methanol metabolic process"/>
    <property type="evidence" value="ECO:0007669"/>
    <property type="project" value="UniProtKB-KW"/>
</dbReference>
<dbReference type="OrthoDB" id="269227at2759"/>
<keyword evidence="14" id="KW-0472">Membrane</keyword>
<dbReference type="AlphaFoldDB" id="A0A1E3QZB3"/>
<dbReference type="PIRSF" id="PIRSF028937">
    <property type="entry name" value="Lg_Ch_AO"/>
    <property type="match status" value="1"/>
</dbReference>
<comment type="catalytic activity">
    <reaction evidence="1 16">
        <text>a long-chain primary fatty alcohol + O2 = a long-chain fatty aldehyde + H2O2</text>
        <dbReference type="Rhea" id="RHEA:22756"/>
        <dbReference type="ChEBI" id="CHEBI:15379"/>
        <dbReference type="ChEBI" id="CHEBI:16240"/>
        <dbReference type="ChEBI" id="CHEBI:17176"/>
        <dbReference type="ChEBI" id="CHEBI:77396"/>
        <dbReference type="EC" id="1.1.3.20"/>
    </reaction>
</comment>
<keyword evidence="13" id="KW-0485">Methanol utilization</keyword>
<comment type="pathway">
    <text evidence="6">Energy metabolism; methane degradation.</text>
</comment>
<dbReference type="GO" id="GO:0046577">
    <property type="term" value="F:long-chain-alcohol oxidase activity"/>
    <property type="evidence" value="ECO:0007669"/>
    <property type="project" value="UniProtKB-EC"/>
</dbReference>
<evidence type="ECO:0000256" key="11">
    <source>
        <dbReference type="ARBA" id="ARBA00022989"/>
    </source>
</evidence>
<evidence type="ECO:0000256" key="12">
    <source>
        <dbReference type="ARBA" id="ARBA00023002"/>
    </source>
</evidence>
<accession>A0A1E3QZB3</accession>
<evidence type="ECO:0000256" key="6">
    <source>
        <dbReference type="ARBA" id="ARBA00005144"/>
    </source>
</evidence>
<comment type="similarity">
    <text evidence="7 16">Belongs to the GMC oxidoreductase family.</text>
</comment>
<dbReference type="GO" id="GO:0046188">
    <property type="term" value="P:methane catabolic process"/>
    <property type="evidence" value="ECO:0007669"/>
    <property type="project" value="UniProtKB-UniPathway"/>
</dbReference>
<keyword evidence="12 16" id="KW-0560">Oxidoreductase</keyword>
<evidence type="ECO:0000256" key="17">
    <source>
        <dbReference type="PIRSR" id="PIRSR028937-1"/>
    </source>
</evidence>
<dbReference type="GO" id="GO:0005782">
    <property type="term" value="C:peroxisomal matrix"/>
    <property type="evidence" value="ECO:0007669"/>
    <property type="project" value="UniProtKB-SubCell"/>
</dbReference>
<gene>
    <name evidence="20" type="ORF">BABINDRAFT_159023</name>
</gene>
<evidence type="ECO:0000259" key="19">
    <source>
        <dbReference type="Pfam" id="PF05199"/>
    </source>
</evidence>
<dbReference type="Gene3D" id="3.50.50.60">
    <property type="entry name" value="FAD/NAD(P)-binding domain"/>
    <property type="match status" value="2"/>
</dbReference>
<evidence type="ECO:0000256" key="2">
    <source>
        <dbReference type="ARBA" id="ARBA00001411"/>
    </source>
</evidence>
<comment type="function">
    <text evidence="3">Long-chain fatty alcohol oxidase involved in the omega-oxidation pathway of lipid degradation.</text>
</comment>
<organism evidence="20 21">
    <name type="scientific">Babjeviella inositovora NRRL Y-12698</name>
    <dbReference type="NCBI Taxonomy" id="984486"/>
    <lineage>
        <taxon>Eukaryota</taxon>
        <taxon>Fungi</taxon>
        <taxon>Dikarya</taxon>
        <taxon>Ascomycota</taxon>
        <taxon>Saccharomycotina</taxon>
        <taxon>Pichiomycetes</taxon>
        <taxon>Serinales incertae sedis</taxon>
        <taxon>Babjeviella</taxon>
    </lineage>
</organism>
<dbReference type="GO" id="GO:0016020">
    <property type="term" value="C:membrane"/>
    <property type="evidence" value="ECO:0007669"/>
    <property type="project" value="UniProtKB-SubCell"/>
</dbReference>
<proteinExistence type="inferred from homology"/>
<evidence type="ECO:0000256" key="4">
    <source>
        <dbReference type="ARBA" id="ARBA00004253"/>
    </source>
</evidence>
<dbReference type="GeneID" id="30145273"/>
<dbReference type="InterPro" id="IPR036188">
    <property type="entry name" value="FAD/NAD-bd_sf"/>
</dbReference>
<keyword evidence="9" id="KW-0812">Transmembrane</keyword>
<keyword evidence="10" id="KW-0274">FAD</keyword>
<dbReference type="RefSeq" id="XP_018987755.1">
    <property type="nucleotide sequence ID" value="XM_019127420.1"/>
</dbReference>
<protein>
    <recommendedName>
        <fullName evidence="16">Long-chain-alcohol oxidase</fullName>
        <ecNumber evidence="16">1.1.3.20</ecNumber>
    </recommendedName>
</protein>
<dbReference type="InterPro" id="IPR012400">
    <property type="entry name" value="Long_Oxdase"/>
</dbReference>
<dbReference type="GO" id="GO:0047639">
    <property type="term" value="F:alcohol oxidase activity"/>
    <property type="evidence" value="ECO:0007669"/>
    <property type="project" value="UniProtKB-EC"/>
</dbReference>
<evidence type="ECO:0000313" key="20">
    <source>
        <dbReference type="EMBL" id="ODQ82427.1"/>
    </source>
</evidence>
<feature type="active site" description="Proton acceptor" evidence="17">
    <location>
        <position position="622"/>
    </location>
</feature>
<dbReference type="InterPro" id="IPR000172">
    <property type="entry name" value="GMC_OxRdtase_N"/>
</dbReference>
<evidence type="ECO:0000256" key="9">
    <source>
        <dbReference type="ARBA" id="ARBA00022692"/>
    </source>
</evidence>
<keyword evidence="8" id="KW-0285">Flavoprotein</keyword>
<evidence type="ECO:0000256" key="8">
    <source>
        <dbReference type="ARBA" id="ARBA00022630"/>
    </source>
</evidence>
<evidence type="ECO:0000256" key="3">
    <source>
        <dbReference type="ARBA" id="ARBA00003842"/>
    </source>
</evidence>
<feature type="domain" description="Glucose-methanol-choline oxidoreductase C-terminal" evidence="19">
    <location>
        <begin position="531"/>
        <end position="675"/>
    </location>
</feature>
<evidence type="ECO:0000313" key="21">
    <source>
        <dbReference type="Proteomes" id="UP000094336"/>
    </source>
</evidence>
<evidence type="ECO:0000256" key="1">
    <source>
        <dbReference type="ARBA" id="ARBA00000920"/>
    </source>
</evidence>
<dbReference type="SUPFAM" id="SSF51905">
    <property type="entry name" value="FAD/NAD(P)-binding domain"/>
    <property type="match status" value="1"/>
</dbReference>
<evidence type="ECO:0000259" key="18">
    <source>
        <dbReference type="Pfam" id="PF00732"/>
    </source>
</evidence>
<dbReference type="PANTHER" id="PTHR46056:SF12">
    <property type="entry name" value="LONG-CHAIN-ALCOHOL OXIDASE"/>
    <property type="match status" value="1"/>
</dbReference>
<evidence type="ECO:0000256" key="13">
    <source>
        <dbReference type="ARBA" id="ARBA00023095"/>
    </source>
</evidence>
<comment type="catalytic activity">
    <reaction evidence="2">
        <text>a primary alcohol + O2 = an aldehyde + H2O2</text>
        <dbReference type="Rhea" id="RHEA:19829"/>
        <dbReference type="ChEBI" id="CHEBI:15379"/>
        <dbReference type="ChEBI" id="CHEBI:15734"/>
        <dbReference type="ChEBI" id="CHEBI:16240"/>
        <dbReference type="ChEBI" id="CHEBI:17478"/>
        <dbReference type="EC" id="1.1.3.13"/>
    </reaction>
</comment>
<dbReference type="Proteomes" id="UP000094336">
    <property type="component" value="Unassembled WGS sequence"/>
</dbReference>
<dbReference type="GO" id="GO:0050660">
    <property type="term" value="F:flavin adenine dinucleotide binding"/>
    <property type="evidence" value="ECO:0007669"/>
    <property type="project" value="InterPro"/>
</dbReference>
<sequence>MPSSLTTISPQKWDVFMNIADAIIPPTTPENIREYLDPEFPPEKLAAYCRELPSTTPGFKKMMAEIIDSSPEASAKNFEFVLTALNNRLFAPALTGSIRHINDMTPRERARVVQSWKTSPLAPKRRLYSFFNSLVSSIWGKLSVLNQLAIGHEMKHSKKYDAEFYHPDEMFRFEMCSLAAAAGETYDVVISGSGSGAGVVASHLARSGYSVLVLEKGKYFHQSELDKAENEGFYDMYESGGTCATEDLSMTILAGATFGGGSTVNWSASLKTPEDIRHEWATQFNLPWFETEDFDKCCDYISEFMGVSDKHIEHSFSNQILYDGAEKLGYKVKKIPQNTGNQAHPCGMCHIGCRYGIKQGGVACWLKDAALHGCKFAAEATVQAIVQKQGRATGVTVCDNATGKTYTICARTVVVASGSLHTPLLMKRSGFKNKHIGKNLKLHPSTVVFGYFAEETRPFEKSIMTTVVTEIDNLDGKGHGPKIETILHSPILEYVFLPWINGQQFRQDLLKYKHLSALLLITRDEGAGAVTEDPKRPNTVKIDYVISKYDKYALQQGILKGADILYIQGALELIHPQAGVPRFVLAKVAHARTLADADYQKWRHIVERTPLDHYQTPYGCAHQMSSCRMSGNGPSQGAVDKTGRLFECKNVFVADTSVFPTASGVNPMISVMTIAHRIAMNVADGLKPSPAL</sequence>
<feature type="domain" description="Glucose-methanol-choline oxidoreductase N-terminal" evidence="18">
    <location>
        <begin position="235"/>
        <end position="444"/>
    </location>
</feature>
<dbReference type="Pfam" id="PF00732">
    <property type="entry name" value="GMC_oxred_N"/>
    <property type="match status" value="1"/>
</dbReference>
<dbReference type="EMBL" id="KV454426">
    <property type="protein sequence ID" value="ODQ82427.1"/>
    <property type="molecule type" value="Genomic_DNA"/>
</dbReference>
<dbReference type="STRING" id="984486.A0A1E3QZB3"/>
<dbReference type="Pfam" id="PF05199">
    <property type="entry name" value="GMC_oxred_C"/>
    <property type="match status" value="1"/>
</dbReference>
<keyword evidence="15" id="KW-0576">Peroxisome</keyword>